<keyword evidence="2" id="KW-1185">Reference proteome</keyword>
<gene>
    <name evidence="1" type="ORF">GDO81_009470</name>
</gene>
<dbReference type="EMBL" id="WNYA01000004">
    <property type="protein sequence ID" value="KAG8575198.1"/>
    <property type="molecule type" value="Genomic_DNA"/>
</dbReference>
<evidence type="ECO:0000313" key="2">
    <source>
        <dbReference type="Proteomes" id="UP000824782"/>
    </source>
</evidence>
<name>A0AAV7BSL6_ENGPU</name>
<dbReference type="Proteomes" id="UP000824782">
    <property type="component" value="Unassembled WGS sequence"/>
</dbReference>
<sequence>MIFPLILLKAGTFIILFYSYSKKVSTPTAYLNLGIHRHLIYPFPSYLVDSQKHNMLLCWHNSIPHCE</sequence>
<organism evidence="1 2">
    <name type="scientific">Engystomops pustulosus</name>
    <name type="common">Tungara frog</name>
    <name type="synonym">Physalaemus pustulosus</name>
    <dbReference type="NCBI Taxonomy" id="76066"/>
    <lineage>
        <taxon>Eukaryota</taxon>
        <taxon>Metazoa</taxon>
        <taxon>Chordata</taxon>
        <taxon>Craniata</taxon>
        <taxon>Vertebrata</taxon>
        <taxon>Euteleostomi</taxon>
        <taxon>Amphibia</taxon>
        <taxon>Batrachia</taxon>
        <taxon>Anura</taxon>
        <taxon>Neobatrachia</taxon>
        <taxon>Hyloidea</taxon>
        <taxon>Leptodactylidae</taxon>
        <taxon>Leiuperinae</taxon>
        <taxon>Engystomops</taxon>
    </lineage>
</organism>
<reference evidence="1" key="1">
    <citation type="thesis" date="2020" institute="ProQuest LLC" country="789 East Eisenhower Parkway, Ann Arbor, MI, USA">
        <title>Comparative Genomics and Chromosome Evolution.</title>
        <authorList>
            <person name="Mudd A.B."/>
        </authorList>
    </citation>
    <scope>NUCLEOTIDE SEQUENCE</scope>
    <source>
        <strain evidence="1">237g6f4</strain>
        <tissue evidence="1">Blood</tissue>
    </source>
</reference>
<evidence type="ECO:0000313" key="1">
    <source>
        <dbReference type="EMBL" id="KAG8575198.1"/>
    </source>
</evidence>
<comment type="caution">
    <text evidence="1">The sequence shown here is derived from an EMBL/GenBank/DDBJ whole genome shotgun (WGS) entry which is preliminary data.</text>
</comment>
<proteinExistence type="predicted"/>
<dbReference type="AlphaFoldDB" id="A0AAV7BSL6"/>
<accession>A0AAV7BSL6</accession>
<protein>
    <submittedName>
        <fullName evidence="1">Uncharacterized protein</fullName>
    </submittedName>
</protein>